<proteinExistence type="inferred from homology"/>
<sequence>MYTPPESPGWYNTPSDDEISISPSSPGTSLENASTTSSTSHHHNDWFEYLVHPKKLDQHLDDLLQNPSLQPSAMELALSFMEQCTAPSNVRAQQLNDRTKRYLSVVTKIVFKSGFTLEQIEHNFPLAFQKHIIVGILLRKRKTFGVEGIIHRPKESDASAQSDNSTTPIENITTTVSYIEIIYHRWIMRAISNRTPLWFIKNPSLEGTESLDLIQLGENSVVELRKFVEAIEKDPQILNKFIDKPSSVDGGELEKQIIFDIANYYFFREDFDNSFNYLKSLYPKFQSNSNLNDSVVTEYGGKTDSLKENCVTLIIACQSILSSKYPPETLLFPEHKKTLFFRDVDDTVKKLNSMHDEDNELSNKLISLLIQDIIESQLSREYRVNLCYKLIQKETLFKKILACNIIQDMIKIIQGHSLSTIHQELETAILEAMTPHHVKVYPAIVEENQNDTELGSVQTHLDRYVLKHKFVTSQPIIPVYIIIFLKKLEDEAKKRTKSTDMQDEDLDNNDGILYWNNEFSSIITEFVCRLANYLNHPIVYATLLSEGISYLEFKSKSMMDDNIIEMYKKQMLESVEESYHLNYFNGSADSLQKQEASYNLLPDTAQSVLCNACIEKKREINMYFEQLKTTVTKKRSYDNAIQTHHLLFSDDSSISGKESTDSLKRLKIDASDYLSLRARNFMYRSSYGCLFALQKITNLFDAANMIDKFKGEQGQKRMLFDNVIISLSKKHPQLTMPEEYPVPRIESKQIERPSPVIVNMEEFSTLSELCNFNQNASSSSEQNAQQQQDGTSSSKQANHKIEVPPMNLAFLGDLFKSLVNLEDWAFIRDFFKNMQTKYEANSDPSEENAHIVFCRFALLVESLAYHMHAPRTGAPKKVFKDLKDDIYKFVHNLIYLPGDGYGSSSSGSTENDPQFIEDENRLRWDDFHLLATTQNLKFLMDLSVMLAFVLASVRSNIANTRSNSPPSNLRGTTPTQPLSPPAPVFMGHYKHLAKLMMPEYFCGTTKKHWLVGNEKFVDETLLVMLQHILERVLSLQEQIQRKPISTFYLFKCCLADIYFEKGKYKRALELYLECGASNFPHFYRPNNEEVVDRMVRCLIELGEYTAAAVLHQFIHSTYDNEMDTQTQRTHVLSDITSFSTLRAGYTKEIIDNLYEANGLNERWLLFFYDLSYLELVVHVAHQKGEFNKEDLMIQHIQRSEMNSNNKTEHRKEYIQQMKETFLRKLYLHITTSLKNNQ</sequence>
<dbReference type="VEuPathDB" id="AmoebaDB:NfTy_087690"/>
<dbReference type="Pfam" id="PF25756">
    <property type="entry name" value="TPR_INTS8"/>
    <property type="match status" value="1"/>
</dbReference>
<accession>A0A6A5BBH3</accession>
<feature type="compositionally biased region" description="Low complexity" evidence="6">
    <location>
        <begin position="776"/>
        <end position="788"/>
    </location>
</feature>
<name>A0A6A5BBH3_NAEFO</name>
<dbReference type="GO" id="GO:0034472">
    <property type="term" value="P:snRNA 3'-end processing"/>
    <property type="evidence" value="ECO:0007669"/>
    <property type="project" value="InterPro"/>
</dbReference>
<feature type="region of interest" description="Disordered" evidence="6">
    <location>
        <begin position="776"/>
        <end position="797"/>
    </location>
</feature>
<comment type="similarity">
    <text evidence="3">Belongs to the Integrator subunit 8 family.</text>
</comment>
<dbReference type="PANTHER" id="PTHR13350">
    <property type="entry name" value="INTEGRATOR COMPLEX SUBUNIT 8"/>
    <property type="match status" value="1"/>
</dbReference>
<organism evidence="8 9">
    <name type="scientific">Naegleria fowleri</name>
    <name type="common">Brain eating amoeba</name>
    <dbReference type="NCBI Taxonomy" id="5763"/>
    <lineage>
        <taxon>Eukaryota</taxon>
        <taxon>Discoba</taxon>
        <taxon>Heterolobosea</taxon>
        <taxon>Tetramitia</taxon>
        <taxon>Eutetramitia</taxon>
        <taxon>Vahlkampfiidae</taxon>
        <taxon>Naegleria</taxon>
    </lineage>
</organism>
<dbReference type="VEuPathDB" id="AmoebaDB:NF0004400"/>
<dbReference type="EMBL" id="VFQX01000072">
    <property type="protein sequence ID" value="KAF0972036.1"/>
    <property type="molecule type" value="Genomic_DNA"/>
</dbReference>
<evidence type="ECO:0000256" key="4">
    <source>
        <dbReference type="ARBA" id="ARBA00022454"/>
    </source>
</evidence>
<evidence type="ECO:0000256" key="2">
    <source>
        <dbReference type="ARBA" id="ARBA00004286"/>
    </source>
</evidence>
<keyword evidence="4" id="KW-0158">Chromosome</keyword>
<dbReference type="GeneID" id="68116947"/>
<comment type="subcellular location">
    <subcellularLocation>
        <location evidence="2">Chromosome</location>
    </subcellularLocation>
    <subcellularLocation>
        <location evidence="1">Nucleus</location>
    </subcellularLocation>
</comment>
<dbReference type="PANTHER" id="PTHR13350:SF1">
    <property type="entry name" value="INTEGRATOR COMPLEX SUBUNIT 8"/>
    <property type="match status" value="1"/>
</dbReference>
<evidence type="ECO:0000256" key="3">
    <source>
        <dbReference type="ARBA" id="ARBA00007147"/>
    </source>
</evidence>
<protein>
    <recommendedName>
        <fullName evidence="7">INTS8 TPR repeats domain-containing protein</fullName>
    </recommendedName>
</protein>
<feature type="region of interest" description="Disordered" evidence="6">
    <location>
        <begin position="1"/>
        <end position="41"/>
    </location>
</feature>
<evidence type="ECO:0000259" key="7">
    <source>
        <dbReference type="Pfam" id="PF25756"/>
    </source>
</evidence>
<keyword evidence="9" id="KW-1185">Reference proteome</keyword>
<dbReference type="GO" id="GO:0032039">
    <property type="term" value="C:integrator complex"/>
    <property type="evidence" value="ECO:0007669"/>
    <property type="project" value="TreeGrafter"/>
</dbReference>
<evidence type="ECO:0000313" key="8">
    <source>
        <dbReference type="EMBL" id="KAF0972036.1"/>
    </source>
</evidence>
<dbReference type="Proteomes" id="UP000444721">
    <property type="component" value="Unassembled WGS sequence"/>
</dbReference>
<reference evidence="8 9" key="1">
    <citation type="journal article" date="2019" name="Sci. Rep.">
        <title>Nanopore sequencing improves the draft genome of the human pathogenic amoeba Naegleria fowleri.</title>
        <authorList>
            <person name="Liechti N."/>
            <person name="Schurch N."/>
            <person name="Bruggmann R."/>
            <person name="Wittwer M."/>
        </authorList>
    </citation>
    <scope>NUCLEOTIDE SEQUENCE [LARGE SCALE GENOMIC DNA]</scope>
    <source>
        <strain evidence="8 9">ATCC 30894</strain>
    </source>
</reference>
<feature type="compositionally biased region" description="Polar residues" evidence="6">
    <location>
        <begin position="961"/>
        <end position="976"/>
    </location>
</feature>
<evidence type="ECO:0000256" key="6">
    <source>
        <dbReference type="SAM" id="MobiDB-lite"/>
    </source>
</evidence>
<dbReference type="OrthoDB" id="64340at2759"/>
<dbReference type="AlphaFoldDB" id="A0A6A5BBH3"/>
<evidence type="ECO:0000256" key="5">
    <source>
        <dbReference type="ARBA" id="ARBA00023242"/>
    </source>
</evidence>
<dbReference type="InterPro" id="IPR038751">
    <property type="entry name" value="INTS8"/>
</dbReference>
<dbReference type="VEuPathDB" id="AmoebaDB:FDP41_009732"/>
<feature type="domain" description="INTS8 TPR repeats" evidence="7">
    <location>
        <begin position="768"/>
        <end position="1225"/>
    </location>
</feature>
<dbReference type="OMA" id="AYHMHAP"/>
<dbReference type="GO" id="GO:0005694">
    <property type="term" value="C:chromosome"/>
    <property type="evidence" value="ECO:0007669"/>
    <property type="project" value="UniProtKB-SubCell"/>
</dbReference>
<evidence type="ECO:0000256" key="1">
    <source>
        <dbReference type="ARBA" id="ARBA00004123"/>
    </source>
</evidence>
<keyword evidence="5" id="KW-0539">Nucleus</keyword>
<evidence type="ECO:0000313" key="9">
    <source>
        <dbReference type="Proteomes" id="UP000444721"/>
    </source>
</evidence>
<comment type="caution">
    <text evidence="8">The sequence shown here is derived from an EMBL/GenBank/DDBJ whole genome shotgun (WGS) entry which is preliminary data.</text>
</comment>
<dbReference type="RefSeq" id="XP_044556751.1">
    <property type="nucleotide sequence ID" value="XM_044713722.1"/>
</dbReference>
<dbReference type="VEuPathDB" id="AmoebaDB:NF0004390"/>
<feature type="region of interest" description="Disordered" evidence="6">
    <location>
        <begin position="961"/>
        <end position="980"/>
    </location>
</feature>
<dbReference type="InterPro" id="IPR057980">
    <property type="entry name" value="TPR_INTS8"/>
</dbReference>
<gene>
    <name evidence="8" type="ORF">FDP41_009732</name>
</gene>